<sequence length="344" mass="37968">MLTPAAGKPPLWSAPSRYLDLIGSPWGRTLVTLQDAVSYATAEFWANRSVPTLHLPVTTGAVSSPMGLGSDSAPVKVDMFGRPVYLADSMQFSLEYGCRLSERGCYYLMPSFRGEDPDPSHLCQFFHSEAELPGGLDTAIATVESYVRYLAQHILKACADTVHEAAGTVAHLEDVAGSSRPFEQVTFSEADRLLKSDPHLIRTGTGAGGRTWRTLTREAEQRLLARCGRPVWVTHFDHLAVPFYQAYADEKQLTAANADLLLGIGEVVGAGERHATADAVRSALADHQVDQEPYGWYIEMRERRPLRTSGFGMGIERLLLWVLDHDDIRDLQILVRRNGLDCTP</sequence>
<keyword evidence="4" id="KW-0648">Protein biosynthesis</keyword>
<evidence type="ECO:0000313" key="8">
    <source>
        <dbReference type="Proteomes" id="UP000556436"/>
    </source>
</evidence>
<protein>
    <submittedName>
        <fullName evidence="7">Asparaginyl-tRNA synthetase</fullName>
        <ecNumber evidence="7">6.1.1.22</ecNumber>
    </submittedName>
</protein>
<reference evidence="7 8" key="1">
    <citation type="submission" date="2020-08" db="EMBL/GenBank/DDBJ databases">
        <title>Genomic Encyclopedia of Type Strains, Phase III (KMG-III): the genomes of soil and plant-associated and newly described type strains.</title>
        <authorList>
            <person name="Whitman W."/>
        </authorList>
    </citation>
    <scope>NUCLEOTIDE SEQUENCE [LARGE SCALE GENOMIC DNA]</scope>
    <source>
        <strain evidence="7 8">CECT 3265</strain>
    </source>
</reference>
<comment type="caution">
    <text evidence="7">The sequence shown here is derived from an EMBL/GenBank/DDBJ whole genome shotgun (WGS) entry which is preliminary data.</text>
</comment>
<evidence type="ECO:0000313" key="7">
    <source>
        <dbReference type="EMBL" id="MBB4890485.1"/>
    </source>
</evidence>
<name>A0A7W7LHS9_STRNE</name>
<keyword evidence="8" id="KW-1185">Reference proteome</keyword>
<keyword evidence="3" id="KW-0067">ATP-binding</keyword>
<feature type="domain" description="Aminoacyl-transfer RNA synthetases class-II family profile" evidence="6">
    <location>
        <begin position="110"/>
        <end position="344"/>
    </location>
</feature>
<dbReference type="AlphaFoldDB" id="A0A7W7LHS9"/>
<keyword evidence="2" id="KW-0547">Nucleotide-binding</keyword>
<evidence type="ECO:0000259" key="6">
    <source>
        <dbReference type="PROSITE" id="PS50862"/>
    </source>
</evidence>
<dbReference type="InterPro" id="IPR006195">
    <property type="entry name" value="aa-tRNA-synth_II"/>
</dbReference>
<evidence type="ECO:0000256" key="5">
    <source>
        <dbReference type="ARBA" id="ARBA00023146"/>
    </source>
</evidence>
<dbReference type="PROSITE" id="PS50862">
    <property type="entry name" value="AA_TRNA_LIGASE_II"/>
    <property type="match status" value="1"/>
</dbReference>
<dbReference type="Proteomes" id="UP000556436">
    <property type="component" value="Unassembled WGS sequence"/>
</dbReference>
<accession>A0A7W7LHS9</accession>
<dbReference type="GO" id="GO:0006421">
    <property type="term" value="P:asparaginyl-tRNA aminoacylation"/>
    <property type="evidence" value="ECO:0007669"/>
    <property type="project" value="TreeGrafter"/>
</dbReference>
<dbReference type="PANTHER" id="PTHR22594:SF34">
    <property type="entry name" value="ASPARAGINE--TRNA LIGASE, MITOCHONDRIAL-RELATED"/>
    <property type="match status" value="1"/>
</dbReference>
<dbReference type="PANTHER" id="PTHR22594">
    <property type="entry name" value="ASPARTYL/LYSYL-TRNA SYNTHETASE"/>
    <property type="match status" value="1"/>
</dbReference>
<dbReference type="SUPFAM" id="SSF55681">
    <property type="entry name" value="Class II aaRS and biotin synthetases"/>
    <property type="match status" value="1"/>
</dbReference>
<dbReference type="GO" id="GO:0005524">
    <property type="term" value="F:ATP binding"/>
    <property type="evidence" value="ECO:0007669"/>
    <property type="project" value="UniProtKB-KW"/>
</dbReference>
<evidence type="ECO:0000256" key="2">
    <source>
        <dbReference type="ARBA" id="ARBA00022741"/>
    </source>
</evidence>
<dbReference type="EC" id="6.1.1.22" evidence="7"/>
<dbReference type="RefSeq" id="WP_221495617.1">
    <property type="nucleotide sequence ID" value="NZ_BMRW01000017.1"/>
</dbReference>
<evidence type="ECO:0000256" key="4">
    <source>
        <dbReference type="ARBA" id="ARBA00022917"/>
    </source>
</evidence>
<dbReference type="InterPro" id="IPR045864">
    <property type="entry name" value="aa-tRNA-synth_II/BPL/LPL"/>
</dbReference>
<keyword evidence="5 7" id="KW-0030">Aminoacyl-tRNA synthetase</keyword>
<proteinExistence type="predicted"/>
<organism evidence="7 8">
    <name type="scientific">Streptomyces netropsis</name>
    <name type="common">Streptoverticillium netropsis</name>
    <dbReference type="NCBI Taxonomy" id="55404"/>
    <lineage>
        <taxon>Bacteria</taxon>
        <taxon>Bacillati</taxon>
        <taxon>Actinomycetota</taxon>
        <taxon>Actinomycetes</taxon>
        <taxon>Kitasatosporales</taxon>
        <taxon>Streptomycetaceae</taxon>
        <taxon>Streptomyces</taxon>
    </lineage>
</organism>
<dbReference type="Gene3D" id="3.30.930.10">
    <property type="entry name" value="Bira Bifunctional Protein, Domain 2"/>
    <property type="match status" value="1"/>
</dbReference>
<evidence type="ECO:0000256" key="3">
    <source>
        <dbReference type="ARBA" id="ARBA00022840"/>
    </source>
</evidence>
<gene>
    <name evidence="7" type="ORF">FHS38_006570</name>
</gene>
<evidence type="ECO:0000256" key="1">
    <source>
        <dbReference type="ARBA" id="ARBA00022598"/>
    </source>
</evidence>
<dbReference type="GO" id="GO:0004816">
    <property type="term" value="F:asparagine-tRNA ligase activity"/>
    <property type="evidence" value="ECO:0007669"/>
    <property type="project" value="UniProtKB-EC"/>
</dbReference>
<dbReference type="Pfam" id="PF00152">
    <property type="entry name" value="tRNA-synt_2"/>
    <property type="match status" value="1"/>
</dbReference>
<keyword evidence="1 7" id="KW-0436">Ligase</keyword>
<dbReference type="InterPro" id="IPR004364">
    <property type="entry name" value="Aa-tRNA-synt_II"/>
</dbReference>
<dbReference type="EMBL" id="JACHJG010000019">
    <property type="protein sequence ID" value="MBB4890485.1"/>
    <property type="molecule type" value="Genomic_DNA"/>
</dbReference>